<evidence type="ECO:0000256" key="2">
    <source>
        <dbReference type="ARBA" id="ARBA00022771"/>
    </source>
</evidence>
<dbReference type="GO" id="GO:0006355">
    <property type="term" value="P:regulation of DNA-templated transcription"/>
    <property type="evidence" value="ECO:0007669"/>
    <property type="project" value="InterPro"/>
</dbReference>
<evidence type="ECO:0000313" key="9">
    <source>
        <dbReference type="EMBL" id="PIS55613.1"/>
    </source>
</evidence>
<dbReference type="GO" id="GO:0043565">
    <property type="term" value="F:sequence-specific DNA binding"/>
    <property type="evidence" value="ECO:0007669"/>
    <property type="project" value="InterPro"/>
</dbReference>
<evidence type="ECO:0000256" key="7">
    <source>
        <dbReference type="SAM" id="MobiDB-lite"/>
    </source>
</evidence>
<reference evidence="9" key="1">
    <citation type="journal article" date="2017" name="Clin. Infect. Dis.">
        <title>Simultaneous emergence of multidrug-resistant Candida auris on 3 continents confirmed by whole-genome sequencing and epidemiological analyses.</title>
        <authorList>
            <person name="Lockhart S.R."/>
            <person name="Etienne K.A."/>
            <person name="Vallabhaneni S."/>
            <person name="Farooqi J."/>
            <person name="Chowdhary A."/>
            <person name="Govender N.P."/>
            <person name="Colombo A.L."/>
            <person name="Calvo B."/>
            <person name="Cuomo C.A."/>
            <person name="Desjardins C.A."/>
            <person name="Berkow E.L."/>
            <person name="Castanheira M."/>
            <person name="Magobo R.E."/>
            <person name="Jabeen K."/>
            <person name="Asghar R.J."/>
            <person name="Meis J.F."/>
            <person name="Jackson B."/>
            <person name="Chiller T."/>
            <person name="Litvintseva A.P."/>
        </authorList>
    </citation>
    <scope>NUCLEOTIDE SEQUENCE [LARGE SCALE GENOMIC DNA]</scope>
    <source>
        <strain evidence="9">B8441</strain>
    </source>
</reference>
<dbReference type="VEuPathDB" id="FungiDB:B9J08_001717"/>
<dbReference type="Proteomes" id="UP000825438">
    <property type="component" value="Chromosome I"/>
</dbReference>
<feature type="region of interest" description="Disordered" evidence="7">
    <location>
        <begin position="61"/>
        <end position="99"/>
    </location>
</feature>
<keyword evidence="2 6" id="KW-0863">Zinc-finger</keyword>
<evidence type="ECO:0000256" key="1">
    <source>
        <dbReference type="ARBA" id="ARBA00022723"/>
    </source>
</evidence>
<dbReference type="PROSITE" id="PS00344">
    <property type="entry name" value="GATA_ZN_FINGER_1"/>
    <property type="match status" value="1"/>
</dbReference>
<accession>A0A2H0ZZC9</accession>
<evidence type="ECO:0000313" key="10">
    <source>
        <dbReference type="EMBL" id="QWW22739.1"/>
    </source>
</evidence>
<keyword evidence="3" id="KW-0862">Zinc</keyword>
<dbReference type="EMBL" id="PEKT02000004">
    <property type="protein sequence ID" value="PIS55613.1"/>
    <property type="molecule type" value="Genomic_DNA"/>
</dbReference>
<evidence type="ECO:0000256" key="4">
    <source>
        <dbReference type="ARBA" id="ARBA00023015"/>
    </source>
</evidence>
<dbReference type="SUPFAM" id="SSF57716">
    <property type="entry name" value="Glucocorticoid receptor-like (DNA-binding domain)"/>
    <property type="match status" value="1"/>
</dbReference>
<reference evidence="9" key="2">
    <citation type="submission" date="2017-11" db="EMBL/GenBank/DDBJ databases">
        <title>Candida auris genome assembly and annotation.</title>
        <authorList>
            <person name="Munoz J.F."/>
            <person name="Gade L.G."/>
            <person name="Chow N.A."/>
            <person name="Litvintseva A.P."/>
            <person name="Loparev V.N."/>
            <person name="Cuomo C.A."/>
        </authorList>
    </citation>
    <scope>NUCLEOTIDE SEQUENCE</scope>
    <source>
        <strain evidence="9">B8441</strain>
    </source>
</reference>
<feature type="domain" description="GATA-type" evidence="8">
    <location>
        <begin position="193"/>
        <end position="228"/>
    </location>
</feature>
<dbReference type="GO" id="GO:0008270">
    <property type="term" value="F:zinc ion binding"/>
    <property type="evidence" value="ECO:0007669"/>
    <property type="project" value="UniProtKB-KW"/>
</dbReference>
<evidence type="ECO:0000256" key="6">
    <source>
        <dbReference type="PROSITE-ProRule" id="PRU00094"/>
    </source>
</evidence>
<dbReference type="AlphaFoldDB" id="A0A2H0ZZC9"/>
<dbReference type="PANTHER" id="PTHR47172">
    <property type="entry name" value="OS01G0976800 PROTEIN"/>
    <property type="match status" value="1"/>
</dbReference>
<evidence type="ECO:0000259" key="8">
    <source>
        <dbReference type="PROSITE" id="PS50114"/>
    </source>
</evidence>
<keyword evidence="4" id="KW-0805">Transcription regulation</keyword>
<organism evidence="9">
    <name type="scientific">Candidozyma auris</name>
    <name type="common">Yeast</name>
    <name type="synonym">Candida auris</name>
    <dbReference type="NCBI Taxonomy" id="498019"/>
    <lineage>
        <taxon>Eukaryota</taxon>
        <taxon>Fungi</taxon>
        <taxon>Dikarya</taxon>
        <taxon>Ascomycota</taxon>
        <taxon>Saccharomycotina</taxon>
        <taxon>Pichiomycetes</taxon>
        <taxon>Metschnikowiaceae</taxon>
        <taxon>Candidozyma</taxon>
    </lineage>
</organism>
<evidence type="ECO:0000256" key="5">
    <source>
        <dbReference type="ARBA" id="ARBA00023163"/>
    </source>
</evidence>
<gene>
    <name evidence="9" type="ORF">B9J08_001717</name>
    <name evidence="10" type="ORF">CA7LBN_001486</name>
</gene>
<dbReference type="InterPro" id="IPR000679">
    <property type="entry name" value="Znf_GATA"/>
</dbReference>
<dbReference type="EMBL" id="CP076749">
    <property type="protein sequence ID" value="QWW22739.1"/>
    <property type="molecule type" value="Genomic_DNA"/>
</dbReference>
<dbReference type="PANTHER" id="PTHR47172:SF24">
    <property type="entry name" value="GATA ZINC FINGER DOMAIN-CONTAINING PROTEIN 14-RELATED"/>
    <property type="match status" value="1"/>
</dbReference>
<dbReference type="Pfam" id="PF00320">
    <property type="entry name" value="GATA"/>
    <property type="match status" value="1"/>
</dbReference>
<dbReference type="VEuPathDB" id="FungiDB:CJJ07_004967"/>
<name>A0A2H0ZZC9_CANAR</name>
<dbReference type="Gene3D" id="3.30.50.10">
    <property type="entry name" value="Erythroid Transcription Factor GATA-1, subunit A"/>
    <property type="match status" value="1"/>
</dbReference>
<evidence type="ECO:0000256" key="3">
    <source>
        <dbReference type="ARBA" id="ARBA00022833"/>
    </source>
</evidence>
<keyword evidence="5" id="KW-0804">Transcription</keyword>
<dbReference type="PROSITE" id="PS50114">
    <property type="entry name" value="GATA_ZN_FINGER_2"/>
    <property type="match status" value="1"/>
</dbReference>
<dbReference type="VEuPathDB" id="FungiDB:CJI97_002378"/>
<dbReference type="CDD" id="cd00202">
    <property type="entry name" value="ZnF_GATA"/>
    <property type="match status" value="1"/>
</dbReference>
<reference evidence="10" key="3">
    <citation type="submission" date="2021-06" db="EMBL/GenBank/DDBJ databases">
        <title>Candida auris outbreak in lebanese hospital.</title>
        <authorList>
            <person name="Finianos M."/>
        </authorList>
    </citation>
    <scope>NUCLEOTIDE SEQUENCE</scope>
    <source>
        <strain evidence="10">CA7LBN</strain>
    </source>
</reference>
<dbReference type="SMART" id="SM00401">
    <property type="entry name" value="ZnF_GATA"/>
    <property type="match status" value="1"/>
</dbReference>
<protein>
    <recommendedName>
        <fullName evidence="8">GATA-type domain-containing protein</fullName>
    </recommendedName>
</protein>
<proteinExistence type="predicted"/>
<keyword evidence="1" id="KW-0479">Metal-binding</keyword>
<dbReference type="InterPro" id="IPR013088">
    <property type="entry name" value="Znf_NHR/GATA"/>
</dbReference>
<sequence length="263" mass="29544">MNVQSGYEVWRVADNRYETKRQIPSYQELMASCNLSDDFAIYACPRRASLANRTYQPISPFSNAYGSPPPSTPSSFGHSRKSSALSSPNKNIFPLTDPDNKDNVQTLLDSEQAVLNTPMLSEPELETAAYDRKNIKIPVTNGKQLSKNHKRKAEGVLMRHEKVLFVLEPRPATEYTAGEIVFPQNAQQKELCLRKRYQCGQCGSKKTPEWRSGPAGSRTLCNACGLFFAKLTKKMGHEKASSYFLEMKNLGNVLDRRIGTLRS</sequence>
<dbReference type="STRING" id="498019.A0A2H0ZZC9"/>